<reference evidence="5" key="1">
    <citation type="submission" date="2016-10" db="EMBL/GenBank/DDBJ databases">
        <authorList>
            <person name="Varghese N."/>
            <person name="Submissions S."/>
        </authorList>
    </citation>
    <scope>NUCLEOTIDE SEQUENCE [LARGE SCALE GENOMIC DNA]</scope>
    <source>
        <strain evidence="5">OK042</strain>
    </source>
</reference>
<accession>A0A1I3T4R3</accession>
<keyword evidence="1 4" id="KW-0808">Transferase</keyword>
<dbReference type="InterPro" id="IPR050769">
    <property type="entry name" value="NAT_camello-type"/>
</dbReference>
<dbReference type="CDD" id="cd04301">
    <property type="entry name" value="NAT_SF"/>
    <property type="match status" value="1"/>
</dbReference>
<dbReference type="InterPro" id="IPR000182">
    <property type="entry name" value="GNAT_dom"/>
</dbReference>
<evidence type="ECO:0000259" key="3">
    <source>
        <dbReference type="PROSITE" id="PS51186"/>
    </source>
</evidence>
<proteinExistence type="predicted"/>
<dbReference type="Pfam" id="PF00583">
    <property type="entry name" value="Acetyltransf_1"/>
    <property type="match status" value="1"/>
</dbReference>
<protein>
    <submittedName>
        <fullName evidence="4">Transcriptional regulator, MarR family with acetyltransferase activity</fullName>
    </submittedName>
</protein>
<evidence type="ECO:0000313" key="4">
    <source>
        <dbReference type="EMBL" id="SFJ64831.1"/>
    </source>
</evidence>
<dbReference type="SMART" id="SM00347">
    <property type="entry name" value="HTH_MARR"/>
    <property type="match status" value="1"/>
</dbReference>
<dbReference type="InterPro" id="IPR016181">
    <property type="entry name" value="Acyl_CoA_acyltransferase"/>
</dbReference>
<feature type="domain" description="N-acetyltransferase" evidence="3">
    <location>
        <begin position="150"/>
        <end position="304"/>
    </location>
</feature>
<feature type="domain" description="HTH marR-type" evidence="2">
    <location>
        <begin position="1"/>
        <end position="138"/>
    </location>
</feature>
<dbReference type="EMBL" id="FORT01000004">
    <property type="protein sequence ID" value="SFJ64831.1"/>
    <property type="molecule type" value="Genomic_DNA"/>
</dbReference>
<dbReference type="PROSITE" id="PS51186">
    <property type="entry name" value="GNAT"/>
    <property type="match status" value="1"/>
</dbReference>
<dbReference type="PROSITE" id="PS50995">
    <property type="entry name" value="HTH_MARR_2"/>
    <property type="match status" value="1"/>
</dbReference>
<gene>
    <name evidence="4" type="ORF">SAMN05518846_104387</name>
</gene>
<dbReference type="InterPro" id="IPR000835">
    <property type="entry name" value="HTH_MarR-typ"/>
</dbReference>
<dbReference type="PANTHER" id="PTHR13947:SF37">
    <property type="entry name" value="LD18367P"/>
    <property type="match status" value="1"/>
</dbReference>
<dbReference type="GO" id="GO:0008080">
    <property type="term" value="F:N-acetyltransferase activity"/>
    <property type="evidence" value="ECO:0007669"/>
    <property type="project" value="InterPro"/>
</dbReference>
<dbReference type="RefSeq" id="WP_092267827.1">
    <property type="nucleotide sequence ID" value="NZ_BJOE01000008.1"/>
</dbReference>
<evidence type="ECO:0000313" key="5">
    <source>
        <dbReference type="Proteomes" id="UP000198915"/>
    </source>
</evidence>
<dbReference type="STRING" id="1884381.SAMN05518846_104387"/>
<dbReference type="SUPFAM" id="SSF55729">
    <property type="entry name" value="Acyl-CoA N-acyltransferases (Nat)"/>
    <property type="match status" value="1"/>
</dbReference>
<dbReference type="Gene3D" id="1.10.10.10">
    <property type="entry name" value="Winged helix-like DNA-binding domain superfamily/Winged helix DNA-binding domain"/>
    <property type="match status" value="1"/>
</dbReference>
<evidence type="ECO:0000256" key="1">
    <source>
        <dbReference type="ARBA" id="ARBA00022679"/>
    </source>
</evidence>
<name>A0A1I3T4R3_9BACL</name>
<organism evidence="4 5">
    <name type="scientific">Brevibacillus centrosporus</name>
    <dbReference type="NCBI Taxonomy" id="54910"/>
    <lineage>
        <taxon>Bacteria</taxon>
        <taxon>Bacillati</taxon>
        <taxon>Bacillota</taxon>
        <taxon>Bacilli</taxon>
        <taxon>Bacillales</taxon>
        <taxon>Paenibacillaceae</taxon>
        <taxon>Brevibacillus</taxon>
    </lineage>
</organism>
<sequence>MESIHYVEKIRKFNRYYANVLGKIDQEIYNPSFPLTEARVISEIHYSPGCTATEIREKLGVDRGYMSRILQRFEEEQLILKKQSLEDKRQYALFLTEKGTGVFEELVDRANRGVDKMIQNIPETDLTKLVSSMETIVTIYTKEQASPVTVTIRPFQPGDVGYVAYLHGRYYSQNYQFGKIFEYYVMKGLTEFLYDSEKGQLWIAEVNGQIAGSIAITKAEDTVAQLRWFILDEPFQGIGLGKKLMETALRFCVEQNYKHVYLWTVSSLAAARSLYTKYQFVRTEEKPNDEWSGTQMIEERWDLDLTTTP</sequence>
<evidence type="ECO:0000259" key="2">
    <source>
        <dbReference type="PROSITE" id="PS50995"/>
    </source>
</evidence>
<dbReference type="Proteomes" id="UP000198915">
    <property type="component" value="Unassembled WGS sequence"/>
</dbReference>
<dbReference type="SUPFAM" id="SSF46785">
    <property type="entry name" value="Winged helix' DNA-binding domain"/>
    <property type="match status" value="1"/>
</dbReference>
<dbReference type="PANTHER" id="PTHR13947">
    <property type="entry name" value="GNAT FAMILY N-ACETYLTRANSFERASE"/>
    <property type="match status" value="1"/>
</dbReference>
<dbReference type="InterPro" id="IPR036388">
    <property type="entry name" value="WH-like_DNA-bd_sf"/>
</dbReference>
<dbReference type="Gene3D" id="3.40.630.30">
    <property type="match status" value="1"/>
</dbReference>
<dbReference type="GO" id="GO:0003700">
    <property type="term" value="F:DNA-binding transcription factor activity"/>
    <property type="evidence" value="ECO:0007669"/>
    <property type="project" value="InterPro"/>
</dbReference>
<dbReference type="AlphaFoldDB" id="A0A1I3T4R3"/>
<dbReference type="InterPro" id="IPR036390">
    <property type="entry name" value="WH_DNA-bd_sf"/>
</dbReference>
<dbReference type="Pfam" id="PF01047">
    <property type="entry name" value="MarR"/>
    <property type="match status" value="1"/>
</dbReference>
<keyword evidence="5" id="KW-1185">Reference proteome</keyword>